<dbReference type="PANTHER" id="PTHR32309:SF31">
    <property type="entry name" value="CAPSULAR EXOPOLYSACCHARIDE FAMILY"/>
    <property type="match status" value="1"/>
</dbReference>
<dbReference type="Proteomes" id="UP000313988">
    <property type="component" value="Unassembled WGS sequence"/>
</dbReference>
<protein>
    <submittedName>
        <fullName evidence="3">CpsD/CapB family tyrosine-protein kinase</fullName>
    </submittedName>
    <submittedName>
        <fullName evidence="2">Non-specific protein-tyrosine kinase</fullName>
        <ecNumber evidence="2">2.7.10.2</ecNumber>
    </submittedName>
</protein>
<dbReference type="InterPro" id="IPR050445">
    <property type="entry name" value="Bact_polysacc_biosynth/exp"/>
</dbReference>
<dbReference type="InterPro" id="IPR027417">
    <property type="entry name" value="P-loop_NTPase"/>
</dbReference>
<dbReference type="GO" id="GO:0004715">
    <property type="term" value="F:non-membrane spanning protein tyrosine kinase activity"/>
    <property type="evidence" value="ECO:0007669"/>
    <property type="project" value="UniProtKB-EC"/>
</dbReference>
<keyword evidence="3" id="KW-0418">Kinase</keyword>
<dbReference type="EMBL" id="VDMO01000002">
    <property type="protein sequence ID" value="TNM72624.1"/>
    <property type="molecule type" value="Genomic_DNA"/>
</dbReference>
<comment type="caution">
    <text evidence="3">The sequence shown here is derived from an EMBL/GenBank/DDBJ whole genome shotgun (WGS) entry which is preliminary data.</text>
</comment>
<evidence type="ECO:0000313" key="3">
    <source>
        <dbReference type="EMBL" id="TNM72624.1"/>
    </source>
</evidence>
<dbReference type="SUPFAM" id="SSF52540">
    <property type="entry name" value="P-loop containing nucleoside triphosphate hydrolases"/>
    <property type="match status" value="1"/>
</dbReference>
<dbReference type="OrthoDB" id="9794577at2"/>
<feature type="transmembrane region" description="Helical" evidence="1">
    <location>
        <begin position="275"/>
        <end position="296"/>
    </location>
</feature>
<keyword evidence="2" id="KW-0808">Transferase</keyword>
<keyword evidence="5" id="KW-1185">Reference proteome</keyword>
<dbReference type="Proteomes" id="UP000629870">
    <property type="component" value="Unassembled WGS sequence"/>
</dbReference>
<organism evidence="3 4">
    <name type="scientific">Deinococcus radiopugnans ATCC 19172</name>
    <dbReference type="NCBI Taxonomy" id="585398"/>
    <lineage>
        <taxon>Bacteria</taxon>
        <taxon>Thermotogati</taxon>
        <taxon>Deinococcota</taxon>
        <taxon>Deinococci</taxon>
        <taxon>Deinococcales</taxon>
        <taxon>Deinococcaceae</taxon>
        <taxon>Deinococcus</taxon>
    </lineage>
</organism>
<feature type="transmembrane region" description="Helical" evidence="1">
    <location>
        <begin position="41"/>
        <end position="60"/>
    </location>
</feature>
<dbReference type="PANTHER" id="PTHR32309">
    <property type="entry name" value="TYROSINE-PROTEIN KINASE"/>
    <property type="match status" value="1"/>
</dbReference>
<keyword evidence="1" id="KW-0812">Transmembrane</keyword>
<reference evidence="2 5" key="2">
    <citation type="submission" date="2020-08" db="EMBL/GenBank/DDBJ databases">
        <title>Genomic Encyclopedia of Type Strains, Phase IV (KMG-IV): sequencing the most valuable type-strain genomes for metagenomic binning, comparative biology and taxonomic classification.</title>
        <authorList>
            <person name="Goeker M."/>
        </authorList>
    </citation>
    <scope>NUCLEOTIDE SEQUENCE [LARGE SCALE GENOMIC DNA]</scope>
    <source>
        <strain evidence="2 5">DSM 12027</strain>
    </source>
</reference>
<dbReference type="EC" id="2.7.10.2" evidence="2"/>
<keyword evidence="1" id="KW-0472">Membrane</keyword>
<keyword evidence="2" id="KW-0829">Tyrosine-protein kinase</keyword>
<dbReference type="AlphaFoldDB" id="A0A5C4YB64"/>
<dbReference type="Gene3D" id="3.40.50.300">
    <property type="entry name" value="P-loop containing nucleotide triphosphate hydrolases"/>
    <property type="match status" value="1"/>
</dbReference>
<evidence type="ECO:0000313" key="5">
    <source>
        <dbReference type="Proteomes" id="UP000629870"/>
    </source>
</evidence>
<reference evidence="3 4" key="1">
    <citation type="submission" date="2019-06" db="EMBL/GenBank/DDBJ databases">
        <title>Genome sequence of Deinococcus radiopugnans ATCC 19172.</title>
        <authorList>
            <person name="Maclea K.S."/>
            <person name="Maynard C.R."/>
        </authorList>
    </citation>
    <scope>NUCLEOTIDE SEQUENCE [LARGE SCALE GENOMIC DNA]</scope>
    <source>
        <strain evidence="3 4">ATCC 19172</strain>
    </source>
</reference>
<evidence type="ECO:0000256" key="1">
    <source>
        <dbReference type="SAM" id="Phobius"/>
    </source>
</evidence>
<evidence type="ECO:0000313" key="4">
    <source>
        <dbReference type="Proteomes" id="UP000313988"/>
    </source>
</evidence>
<proteinExistence type="predicted"/>
<keyword evidence="1" id="KW-1133">Transmembrane helix</keyword>
<name>A0A5C4YB64_9DEIO</name>
<dbReference type="RefSeq" id="WP_139400401.1">
    <property type="nucleotide sequence ID" value="NZ_JACHEW010000003.1"/>
</dbReference>
<sequence length="554" mass="58587">MSAPLPSAPQFGAFQQDLRGQGQETELEINLVSLWLGMRRVLPLVVLVAASLALAAYLWTRAQPVVYEASATVIASSAQSQIGVVGGTVVSPLPVATVEKVLQSPLVLRPLIAAIQDNAAIAPAERQEIVVNLEQELSAAPAASRQRTVSVSADPVTGENSVYTLHARAPSARAAQVLADQASAVLLAWDAQRTSRDVALARTNFTLQLAQVDRRLALPGLSTLERQTLVYRRATMQDNLAQLAFLASARTGSLKPLSSAVAPVDPVSPSAARNAALLGVLGLILGTGLVAVWSVMQPYIQTEDDLLGLGLPVLGLLPGRRAGRAFRQRDSVAQDALGFLQMRLLGALRGKAHPVVLVAGVRARGPGDGAGVSRLTTELAISLAQSGKRVLIVEVAGRRGEPSLFPSMLEGSETLPWHPLDHVQVAELREGVHLLPAAPYAGRGTEQTGRPDLGQCLRSWSQSYDLVLLNTPPLLDQAQGLTLSEQTDGVLLVVRTGRTSLSDLRRVLRSVSGVGLPLVGCVLDRTSASPRRMSSTPLLPPITALAEARTGETR</sequence>
<dbReference type="EMBL" id="JACHEW010000003">
    <property type="protein sequence ID" value="MBB6015684.1"/>
    <property type="molecule type" value="Genomic_DNA"/>
</dbReference>
<accession>A0A5C4YB64</accession>
<gene>
    <name evidence="3" type="ORF">FHR04_01980</name>
    <name evidence="2" type="ORF">HNQ04_000913</name>
</gene>
<evidence type="ECO:0000313" key="2">
    <source>
        <dbReference type="EMBL" id="MBB6015684.1"/>
    </source>
</evidence>